<dbReference type="EMBL" id="CP000497">
    <property type="protein sequence ID" value="ABN65920.1"/>
    <property type="molecule type" value="Genomic_DNA"/>
</dbReference>
<dbReference type="GeneID" id="4837988"/>
<dbReference type="eggNOG" id="KOG2590">
    <property type="taxonomic scope" value="Eukaryota"/>
</dbReference>
<feature type="non-terminal residue" evidence="4">
    <location>
        <position position="1"/>
    </location>
</feature>
<evidence type="ECO:0000313" key="4">
    <source>
        <dbReference type="EMBL" id="ABN65920.1"/>
    </source>
</evidence>
<feature type="non-terminal residue" evidence="4">
    <location>
        <position position="121"/>
    </location>
</feature>
<evidence type="ECO:0000256" key="2">
    <source>
        <dbReference type="PROSITE-ProRule" id="PRU00332"/>
    </source>
</evidence>
<evidence type="ECO:0000313" key="5">
    <source>
        <dbReference type="Proteomes" id="UP000002258"/>
    </source>
</evidence>
<dbReference type="InParanoid" id="A3LSK9"/>
<dbReference type="CDD" id="cd07323">
    <property type="entry name" value="LAM"/>
    <property type="match status" value="1"/>
</dbReference>
<gene>
    <name evidence="4" type="ORF">PICST_8645</name>
</gene>
<name>A3LSK9_PICST</name>
<dbReference type="GO" id="GO:0003723">
    <property type="term" value="F:RNA binding"/>
    <property type="evidence" value="ECO:0007669"/>
    <property type="project" value="UniProtKB-UniRule"/>
</dbReference>
<feature type="domain" description="HTH La-type RNA-binding" evidence="3">
    <location>
        <begin position="8"/>
        <end position="109"/>
    </location>
</feature>
<dbReference type="Gene3D" id="1.10.10.10">
    <property type="entry name" value="Winged helix-like DNA-binding domain superfamily/Winged helix DNA-binding domain"/>
    <property type="match status" value="1"/>
</dbReference>
<dbReference type="OrthoDB" id="340227at2759"/>
<dbReference type="InterPro" id="IPR006630">
    <property type="entry name" value="La_HTH"/>
</dbReference>
<dbReference type="SUPFAM" id="SSF46785">
    <property type="entry name" value="Winged helix' DNA-binding domain"/>
    <property type="match status" value="1"/>
</dbReference>
<dbReference type="OMA" id="KNMDGEG"/>
<dbReference type="AlphaFoldDB" id="A3LSK9"/>
<accession>A3LSK9</accession>
<organism evidence="4 5">
    <name type="scientific">Scheffersomyces stipitis (strain ATCC 58785 / CBS 6054 / NBRC 10063 / NRRL Y-11545)</name>
    <name type="common">Yeast</name>
    <name type="synonym">Pichia stipitis</name>
    <dbReference type="NCBI Taxonomy" id="322104"/>
    <lineage>
        <taxon>Eukaryota</taxon>
        <taxon>Fungi</taxon>
        <taxon>Dikarya</taxon>
        <taxon>Ascomycota</taxon>
        <taxon>Saccharomycotina</taxon>
        <taxon>Pichiomycetes</taxon>
        <taxon>Debaryomycetaceae</taxon>
        <taxon>Scheffersomyces</taxon>
    </lineage>
</organism>
<dbReference type="PROSITE" id="PS50961">
    <property type="entry name" value="HTH_LA"/>
    <property type="match status" value="1"/>
</dbReference>
<reference evidence="4 5" key="1">
    <citation type="journal article" date="2007" name="Nat. Biotechnol.">
        <title>Genome sequence of the lignocellulose-bioconverting and xylose-fermenting yeast Pichia stipitis.</title>
        <authorList>
            <person name="Jeffries T.W."/>
            <person name="Grigoriev I.V."/>
            <person name="Grimwood J."/>
            <person name="Laplaza J.M."/>
            <person name="Aerts A."/>
            <person name="Salamov A."/>
            <person name="Schmutz J."/>
            <person name="Lindquist E."/>
            <person name="Dehal P."/>
            <person name="Shapiro H."/>
            <person name="Jin Y.S."/>
            <person name="Passoth V."/>
            <person name="Richardson P.M."/>
        </authorList>
    </citation>
    <scope>NUCLEOTIDE SEQUENCE [LARGE SCALE GENOMIC DNA]</scope>
    <source>
        <strain evidence="5">ATCC 58785 / CBS 6054 / NBRC 10063 / NRRL Y-11545</strain>
    </source>
</reference>
<protein>
    <recommendedName>
        <fullName evidence="3">HTH La-type RNA-binding domain-containing protein</fullName>
    </recommendedName>
</protein>
<proteinExistence type="predicted"/>
<dbReference type="KEGG" id="pic:PICST_8645"/>
<keyword evidence="5" id="KW-1185">Reference proteome</keyword>
<evidence type="ECO:0000259" key="3">
    <source>
        <dbReference type="PROSITE" id="PS50961"/>
    </source>
</evidence>
<dbReference type="PANTHER" id="PTHR22792">
    <property type="entry name" value="LUPUS LA PROTEIN-RELATED"/>
    <property type="match status" value="1"/>
</dbReference>
<dbReference type="InterPro" id="IPR045180">
    <property type="entry name" value="La_dom_prot"/>
</dbReference>
<dbReference type="RefSeq" id="XP_001383949.1">
    <property type="nucleotide sequence ID" value="XM_001383912.1"/>
</dbReference>
<dbReference type="STRING" id="322104.A3LSK9"/>
<dbReference type="HOGENOM" id="CLU_126093_0_0_1"/>
<evidence type="ECO:0000256" key="1">
    <source>
        <dbReference type="ARBA" id="ARBA00022884"/>
    </source>
</evidence>
<dbReference type="InterPro" id="IPR036388">
    <property type="entry name" value="WH-like_DNA-bd_sf"/>
</dbReference>
<dbReference type="Proteomes" id="UP000002258">
    <property type="component" value="Chromosome 3"/>
</dbReference>
<keyword evidence="1 2" id="KW-0694">RNA-binding</keyword>
<dbReference type="SMART" id="SM00715">
    <property type="entry name" value="LA"/>
    <property type="match status" value="1"/>
</dbReference>
<dbReference type="InterPro" id="IPR036390">
    <property type="entry name" value="WH_DNA-bd_sf"/>
</dbReference>
<sequence>PVQIPPPISPKQDPEQALTQQIDYYFSLENLLRDIFLRKNMDSEGWIALDLILNFKRVKIIINGIQNSLENVQEFDGSIILESIKKCENLEIQYINDKTAENAAIDDVKLRVKGNYEQWLL</sequence>
<dbReference type="Pfam" id="PF05383">
    <property type="entry name" value="La"/>
    <property type="match status" value="1"/>
</dbReference>